<dbReference type="RefSeq" id="WP_317120579.1">
    <property type="nucleotide sequence ID" value="NZ_JAWJBA010000001.1"/>
</dbReference>
<dbReference type="EMBL" id="JAWJBA010000001">
    <property type="protein sequence ID" value="MDV2683261.1"/>
    <property type="molecule type" value="Genomic_DNA"/>
</dbReference>
<evidence type="ECO:0000259" key="1">
    <source>
        <dbReference type="Pfam" id="PF13349"/>
    </source>
</evidence>
<reference evidence="2 3" key="1">
    <citation type="submission" date="2023-10" db="EMBL/GenBank/DDBJ databases">
        <title>Screening of Alkalihalobacillus lindianensis BZ-TG-R113 and Its Alleviation of Salt Stress on Rapeseed Growth.</title>
        <authorList>
            <person name="Zhao B."/>
            <person name="Guo T."/>
        </authorList>
    </citation>
    <scope>NUCLEOTIDE SEQUENCE [LARGE SCALE GENOMIC DNA]</scope>
    <source>
        <strain evidence="2 3">BZ-TG-R113</strain>
    </source>
</reference>
<dbReference type="Pfam" id="PF13349">
    <property type="entry name" value="DUF4097"/>
    <property type="match status" value="1"/>
</dbReference>
<dbReference type="Proteomes" id="UP001287282">
    <property type="component" value="Unassembled WGS sequence"/>
</dbReference>
<protein>
    <submittedName>
        <fullName evidence="2">DUF4097 family beta strand repeat-containing protein</fullName>
    </submittedName>
</protein>
<gene>
    <name evidence="2" type="ORF">RYX56_02625</name>
</gene>
<sequence>MKQIVNKVMVGIVVAVVLTGCNLVTFVEEETFTLPVEGHRSLEVMHDEGEVTITGEEGLEEIIVDVRYEVLGEELEEAETFYQSNTSISLESEGEVAKLVTSIRRGSEKEQANIHLDIRTPSNYPIQYRQNEGGLIVSNFQSDLEIQHGSGALTITDVTGDVRLTDGAGKATFERIDGKLQLNINSGATTIQESTGDLSLTAGSGDVGINDHSGNITLRSGSGDVEILAVDGDVTILETRGGKLELDGISGEVITP</sequence>
<organism evidence="2 3">
    <name type="scientific">Alkalihalophilus lindianensis</name>
    <dbReference type="NCBI Taxonomy" id="1630542"/>
    <lineage>
        <taxon>Bacteria</taxon>
        <taxon>Bacillati</taxon>
        <taxon>Bacillota</taxon>
        <taxon>Bacilli</taxon>
        <taxon>Bacillales</taxon>
        <taxon>Bacillaceae</taxon>
        <taxon>Alkalihalophilus</taxon>
    </lineage>
</organism>
<name>A0ABU3X5T6_9BACI</name>
<dbReference type="PROSITE" id="PS51257">
    <property type="entry name" value="PROKAR_LIPOPROTEIN"/>
    <property type="match status" value="1"/>
</dbReference>
<dbReference type="InterPro" id="IPR025164">
    <property type="entry name" value="Toastrack_DUF4097"/>
</dbReference>
<evidence type="ECO:0000313" key="3">
    <source>
        <dbReference type="Proteomes" id="UP001287282"/>
    </source>
</evidence>
<feature type="domain" description="DUF4097" evidence="1">
    <location>
        <begin position="43"/>
        <end position="229"/>
    </location>
</feature>
<keyword evidence="3" id="KW-1185">Reference proteome</keyword>
<comment type="caution">
    <text evidence="2">The sequence shown here is derived from an EMBL/GenBank/DDBJ whole genome shotgun (WGS) entry which is preliminary data.</text>
</comment>
<proteinExistence type="predicted"/>
<accession>A0ABU3X5T6</accession>
<evidence type="ECO:0000313" key="2">
    <source>
        <dbReference type="EMBL" id="MDV2683261.1"/>
    </source>
</evidence>